<dbReference type="Proteomes" id="UP000322873">
    <property type="component" value="Unassembled WGS sequence"/>
</dbReference>
<evidence type="ECO:0000313" key="2">
    <source>
        <dbReference type="EMBL" id="KAA8566059.1"/>
    </source>
</evidence>
<organism evidence="2 3">
    <name type="scientific">Monilinia fructicola</name>
    <name type="common">Brown rot fungus</name>
    <name type="synonym">Ciboria fructicola</name>
    <dbReference type="NCBI Taxonomy" id="38448"/>
    <lineage>
        <taxon>Eukaryota</taxon>
        <taxon>Fungi</taxon>
        <taxon>Dikarya</taxon>
        <taxon>Ascomycota</taxon>
        <taxon>Pezizomycotina</taxon>
        <taxon>Leotiomycetes</taxon>
        <taxon>Helotiales</taxon>
        <taxon>Sclerotiniaceae</taxon>
        <taxon>Monilinia</taxon>
    </lineage>
</organism>
<proteinExistence type="predicted"/>
<keyword evidence="1" id="KW-0812">Transmembrane</keyword>
<feature type="transmembrane region" description="Helical" evidence="1">
    <location>
        <begin position="47"/>
        <end position="66"/>
    </location>
</feature>
<dbReference type="AlphaFoldDB" id="A0A5M9JDS4"/>
<dbReference type="EMBL" id="VICG01000012">
    <property type="protein sequence ID" value="KAA8566059.1"/>
    <property type="molecule type" value="Genomic_DNA"/>
</dbReference>
<keyword evidence="3" id="KW-1185">Reference proteome</keyword>
<gene>
    <name evidence="2" type="ORF">EYC84_008663</name>
</gene>
<protein>
    <submittedName>
        <fullName evidence="2">Uncharacterized protein</fullName>
    </submittedName>
</protein>
<accession>A0A5M9JDS4</accession>
<evidence type="ECO:0000313" key="3">
    <source>
        <dbReference type="Proteomes" id="UP000322873"/>
    </source>
</evidence>
<name>A0A5M9JDS4_MONFR</name>
<comment type="caution">
    <text evidence="2">The sequence shown here is derived from an EMBL/GenBank/DDBJ whole genome shotgun (WGS) entry which is preliminary data.</text>
</comment>
<dbReference type="VEuPathDB" id="FungiDB:MFRU_039g00050"/>
<reference evidence="2 3" key="1">
    <citation type="submission" date="2019-06" db="EMBL/GenBank/DDBJ databases">
        <title>Genome Sequence of the Brown Rot Fungal Pathogen Monilinia fructicola.</title>
        <authorList>
            <person name="De Miccolis Angelini R.M."/>
            <person name="Landi L."/>
            <person name="Abate D."/>
            <person name="Pollastro S."/>
            <person name="Romanazzi G."/>
            <person name="Faretra F."/>
        </authorList>
    </citation>
    <scope>NUCLEOTIDE SEQUENCE [LARGE SCALE GENOMIC DNA]</scope>
    <source>
        <strain evidence="2 3">Mfrc123</strain>
    </source>
</reference>
<keyword evidence="1" id="KW-1133">Transmembrane helix</keyword>
<evidence type="ECO:0000256" key="1">
    <source>
        <dbReference type="SAM" id="Phobius"/>
    </source>
</evidence>
<sequence>MFFLVPDDLTNLDIVNGQCYNSTIPQNLTFSEQGLPFGLSKSDAGKTMAMGSYLGWVAMVGAFMVML</sequence>
<keyword evidence="1" id="KW-0472">Membrane</keyword>